<dbReference type="AlphaFoldDB" id="A0AAF0WPY6"/>
<reference evidence="8" key="1">
    <citation type="journal article" date="2016" name="Nat. Genet.">
        <title>A high-quality carrot genome assembly provides new insights into carotenoid accumulation and asterid genome evolution.</title>
        <authorList>
            <person name="Iorizzo M."/>
            <person name="Ellison S."/>
            <person name="Senalik D."/>
            <person name="Zeng P."/>
            <person name="Satapoomin P."/>
            <person name="Huang J."/>
            <person name="Bowman M."/>
            <person name="Iovene M."/>
            <person name="Sanseverino W."/>
            <person name="Cavagnaro P."/>
            <person name="Yildiz M."/>
            <person name="Macko-Podgorni A."/>
            <person name="Moranska E."/>
            <person name="Grzebelus E."/>
            <person name="Grzebelus D."/>
            <person name="Ashrafi H."/>
            <person name="Zheng Z."/>
            <person name="Cheng S."/>
            <person name="Spooner D."/>
            <person name="Van Deynze A."/>
            <person name="Simon P."/>
        </authorList>
    </citation>
    <scope>NUCLEOTIDE SEQUENCE</scope>
    <source>
        <tissue evidence="8">Leaf</tissue>
    </source>
</reference>
<keyword evidence="5" id="KW-0287">Flowering</keyword>
<reference evidence="8" key="2">
    <citation type="submission" date="2022-03" db="EMBL/GenBank/DDBJ databases">
        <title>Draft title - Genomic analysis of global carrot germplasm unveils the trajectory of domestication and the origin of high carotenoid orange carrot.</title>
        <authorList>
            <person name="Iorizzo M."/>
            <person name="Ellison S."/>
            <person name="Senalik D."/>
            <person name="Macko-Podgorni A."/>
            <person name="Grzebelus D."/>
            <person name="Bostan H."/>
            <person name="Rolling W."/>
            <person name="Curaba J."/>
            <person name="Simon P."/>
        </authorList>
    </citation>
    <scope>NUCLEOTIDE SEQUENCE</scope>
    <source>
        <tissue evidence="8">Leaf</tissue>
    </source>
</reference>
<evidence type="ECO:0000256" key="3">
    <source>
        <dbReference type="ARBA" id="ARBA00022782"/>
    </source>
</evidence>
<evidence type="ECO:0000256" key="6">
    <source>
        <dbReference type="SAM" id="Coils"/>
    </source>
</evidence>
<feature type="compositionally biased region" description="Low complexity" evidence="7">
    <location>
        <begin position="8"/>
        <end position="17"/>
    </location>
</feature>
<feature type="coiled-coil region" evidence="6">
    <location>
        <begin position="100"/>
        <end position="165"/>
    </location>
</feature>
<dbReference type="EMBL" id="CP093345">
    <property type="protein sequence ID" value="WOG93189.1"/>
    <property type="molecule type" value="Genomic_DNA"/>
</dbReference>
<accession>A0AAF0WPY6</accession>
<gene>
    <name evidence="8" type="ORF">DCAR_0312470</name>
</gene>
<evidence type="ECO:0000256" key="7">
    <source>
        <dbReference type="SAM" id="MobiDB-lite"/>
    </source>
</evidence>
<organism evidence="8 9">
    <name type="scientific">Daucus carota subsp. sativus</name>
    <name type="common">Carrot</name>
    <dbReference type="NCBI Taxonomy" id="79200"/>
    <lineage>
        <taxon>Eukaryota</taxon>
        <taxon>Viridiplantae</taxon>
        <taxon>Streptophyta</taxon>
        <taxon>Embryophyta</taxon>
        <taxon>Tracheophyta</taxon>
        <taxon>Spermatophyta</taxon>
        <taxon>Magnoliopsida</taxon>
        <taxon>eudicotyledons</taxon>
        <taxon>Gunneridae</taxon>
        <taxon>Pentapetalae</taxon>
        <taxon>asterids</taxon>
        <taxon>campanulids</taxon>
        <taxon>Apiales</taxon>
        <taxon>Apiaceae</taxon>
        <taxon>Apioideae</taxon>
        <taxon>Scandiceae</taxon>
        <taxon>Daucinae</taxon>
        <taxon>Daucus</taxon>
        <taxon>Daucus sect. Daucus</taxon>
    </lineage>
</organism>
<feature type="region of interest" description="Disordered" evidence="7">
    <location>
        <begin position="1"/>
        <end position="38"/>
    </location>
</feature>
<evidence type="ECO:0000313" key="8">
    <source>
        <dbReference type="EMBL" id="WOG93189.1"/>
    </source>
</evidence>
<sequence>MGSKGRIPPQQLRRPLPGSVIEHADTFAPGPLPPRGAYPPFDMLPPPEVMEQKLAAQHIDMQKLATENQKLAATHGSLRHELAAAQHELQMLRSHMGAVESDSEHQARSLKDRIARMEADLKSAEPLKVELQKARAEAQELFGARQELLSKVQDMTQDLQKAHADMQQFPSLLSELENLRHEYQHCRATYDYEKKVYNDHLESLQVMEKNYVNMAREVEKLHAELTNSANTDRRTGIPYGGTGYGDEVTGHFPVGQNVYTDGYGLHQVIMYFCCW</sequence>
<dbReference type="InterPro" id="IPR040353">
    <property type="entry name" value="FLX/FLX-like"/>
</dbReference>
<protein>
    <recommendedName>
        <fullName evidence="10">Protein FLX-like 2</fullName>
    </recommendedName>
</protein>
<name>A0AAF0WPY6_DAUCS</name>
<evidence type="ECO:0000256" key="4">
    <source>
        <dbReference type="ARBA" id="ARBA00023054"/>
    </source>
</evidence>
<evidence type="ECO:0000256" key="2">
    <source>
        <dbReference type="ARBA" id="ARBA00022473"/>
    </source>
</evidence>
<evidence type="ECO:0000313" key="9">
    <source>
        <dbReference type="Proteomes" id="UP000077755"/>
    </source>
</evidence>
<evidence type="ECO:0008006" key="10">
    <source>
        <dbReference type="Google" id="ProtNLM"/>
    </source>
</evidence>
<dbReference type="PANTHER" id="PTHR33405:SF4">
    <property type="entry name" value="PROTEIN FLX-LIKE 2"/>
    <property type="match status" value="1"/>
</dbReference>
<keyword evidence="4 6" id="KW-0175">Coiled coil</keyword>
<keyword evidence="2" id="KW-0217">Developmental protein</keyword>
<comment type="similarity">
    <text evidence="1">Belongs to the FLX family.</text>
</comment>
<dbReference type="GO" id="GO:0030154">
    <property type="term" value="P:cell differentiation"/>
    <property type="evidence" value="ECO:0007669"/>
    <property type="project" value="UniProtKB-KW"/>
</dbReference>
<evidence type="ECO:0000256" key="5">
    <source>
        <dbReference type="ARBA" id="ARBA00023089"/>
    </source>
</evidence>
<keyword evidence="9" id="KW-1185">Reference proteome</keyword>
<dbReference type="PANTHER" id="PTHR33405">
    <property type="entry name" value="PROTEIN FLX-LIKE 2"/>
    <property type="match status" value="1"/>
</dbReference>
<proteinExistence type="inferred from homology"/>
<dbReference type="GO" id="GO:0009908">
    <property type="term" value="P:flower development"/>
    <property type="evidence" value="ECO:0007669"/>
    <property type="project" value="UniProtKB-KW"/>
</dbReference>
<keyword evidence="3" id="KW-0221">Differentiation</keyword>
<evidence type="ECO:0000256" key="1">
    <source>
        <dbReference type="ARBA" id="ARBA00005405"/>
    </source>
</evidence>
<dbReference type="Proteomes" id="UP000077755">
    <property type="component" value="Chromosome 3"/>
</dbReference>